<accession>A0A0R3C4K2</accession>
<dbReference type="RefSeq" id="WP_057029250.1">
    <property type="nucleotide sequence ID" value="NZ_LJYF01000031.1"/>
</dbReference>
<comment type="caution">
    <text evidence="1">The sequence shown here is derived from an EMBL/GenBank/DDBJ whole genome shotgun (WGS) entry which is preliminary data.</text>
</comment>
<dbReference type="Proteomes" id="UP000051380">
    <property type="component" value="Unassembled WGS sequence"/>
</dbReference>
<organism evidence="1 2">
    <name type="scientific">Bradyrhizobium yuanmingense</name>
    <dbReference type="NCBI Taxonomy" id="108015"/>
    <lineage>
        <taxon>Bacteria</taxon>
        <taxon>Pseudomonadati</taxon>
        <taxon>Pseudomonadota</taxon>
        <taxon>Alphaproteobacteria</taxon>
        <taxon>Hyphomicrobiales</taxon>
        <taxon>Nitrobacteraceae</taxon>
        <taxon>Bradyrhizobium</taxon>
    </lineage>
</organism>
<dbReference type="STRING" id="108015.GA0061099_1005263"/>
<evidence type="ECO:0000313" key="2">
    <source>
        <dbReference type="Proteomes" id="UP000051380"/>
    </source>
</evidence>
<dbReference type="EMBL" id="LJYF01000031">
    <property type="protein sequence ID" value="KRP92693.1"/>
    <property type="molecule type" value="Genomic_DNA"/>
</dbReference>
<dbReference type="AlphaFoldDB" id="A0A0R3C4K2"/>
<proteinExistence type="predicted"/>
<name>A0A0R3C4K2_9BRAD</name>
<reference evidence="1 2" key="1">
    <citation type="submission" date="2015-09" db="EMBL/GenBank/DDBJ databases">
        <title>Draft Genome Sequence of the Strain BR 3267 (Bradyrhizobium yuanmingense) recommended as inoculant for cowpea in Brazil.</title>
        <authorList>
            <person name="Simoes-Araujo J.L."/>
            <person name="Zilli J.E."/>
        </authorList>
    </citation>
    <scope>NUCLEOTIDE SEQUENCE [LARGE SCALE GENOMIC DNA]</scope>
    <source>
        <strain evidence="1 2">BR3267</strain>
    </source>
</reference>
<gene>
    <name evidence="1" type="ORF">AOQ72_31710</name>
</gene>
<protein>
    <submittedName>
        <fullName evidence="1">Uncharacterized protein</fullName>
    </submittedName>
</protein>
<evidence type="ECO:0000313" key="1">
    <source>
        <dbReference type="EMBL" id="KRP92693.1"/>
    </source>
</evidence>
<sequence>MEHLQAYRAAGGGKHRANKPIEARGRNRRLLIAAAVLFGAGIAATESSAQSGPFAPLAGSWSGSGTVTLDDGSTERIRCRAKYAPIGPTMEMSLTCASDAYKFNLGANVKAEGGAIAGSWSETSRNISGSLQGRGSGGSYELVASTAGFNANISLKTSGNKQNVTMRADSQFRGAHISMSK</sequence>